<dbReference type="Ensembl" id="ENSLACT00000005531.1">
    <property type="protein sequence ID" value="ENSLACP00000005483.1"/>
    <property type="gene ID" value="ENSLACG00000004877.1"/>
</dbReference>
<dbReference type="InterPro" id="IPR036691">
    <property type="entry name" value="Endo/exonu/phosph_ase_sf"/>
</dbReference>
<keyword evidence="2" id="KW-1185">Reference proteome</keyword>
<dbReference type="EMBL" id="AFYH01228072">
    <property type="status" value="NOT_ANNOTATED_CDS"/>
    <property type="molecule type" value="Genomic_DNA"/>
</dbReference>
<evidence type="ECO:0000313" key="1">
    <source>
        <dbReference type="Ensembl" id="ENSLACP00000005483.1"/>
    </source>
</evidence>
<name>H3A762_LATCH</name>
<reference evidence="1" key="2">
    <citation type="submission" date="2025-08" db="UniProtKB">
        <authorList>
            <consortium name="Ensembl"/>
        </authorList>
    </citation>
    <scope>IDENTIFICATION</scope>
</reference>
<dbReference type="eggNOG" id="KOG1075">
    <property type="taxonomic scope" value="Eukaryota"/>
</dbReference>
<organism evidence="1 2">
    <name type="scientific">Latimeria chalumnae</name>
    <name type="common">Coelacanth</name>
    <dbReference type="NCBI Taxonomy" id="7897"/>
    <lineage>
        <taxon>Eukaryota</taxon>
        <taxon>Metazoa</taxon>
        <taxon>Chordata</taxon>
        <taxon>Craniata</taxon>
        <taxon>Vertebrata</taxon>
        <taxon>Euteleostomi</taxon>
        <taxon>Coelacanthiformes</taxon>
        <taxon>Coelacanthidae</taxon>
        <taxon>Latimeria</taxon>
    </lineage>
</organism>
<dbReference type="STRING" id="7897.ENSLACP00000005483"/>
<protein>
    <recommendedName>
        <fullName evidence="3">Endonuclease/exonuclease/phosphatase domain-containing protein</fullName>
    </recommendedName>
</protein>
<proteinExistence type="predicted"/>
<dbReference type="Gene3D" id="3.60.10.10">
    <property type="entry name" value="Endonuclease/exonuclease/phosphatase"/>
    <property type="match status" value="1"/>
</dbReference>
<evidence type="ECO:0008006" key="3">
    <source>
        <dbReference type="Google" id="ProtNLM"/>
    </source>
</evidence>
<sequence length="243" mass="27996">GVLIRFHKNLPVQTDKEFRDEEGRVLILVGSVSGFKLTIANIYVSNDPSPSSFAMVQMMLLEVQDLPLILEDSCFDRSQPEISRRPPPDRTSLQMLISHFGLVDIWRLVNPQVSEFTFRLGTHHTKTRIDFFLISKSLVNLVKSDHAPVDLTIWRLEDLGKRGRWRLNVALLQSDSLKEEIEQIIKEFLELNMGSVATTATLWDAAKAYFQGRLIAISFRIKKARVQRARDLERHIKELESRD</sequence>
<dbReference type="SUPFAM" id="SSF56219">
    <property type="entry name" value="DNase I-like"/>
    <property type="match status" value="1"/>
</dbReference>
<dbReference type="Proteomes" id="UP000008672">
    <property type="component" value="Unassembled WGS sequence"/>
</dbReference>
<dbReference type="InParanoid" id="H3A762"/>
<dbReference type="HOGENOM" id="CLU_000680_2_0_1"/>
<dbReference type="AlphaFoldDB" id="H3A762"/>
<reference evidence="1" key="3">
    <citation type="submission" date="2025-09" db="UniProtKB">
        <authorList>
            <consortium name="Ensembl"/>
        </authorList>
    </citation>
    <scope>IDENTIFICATION</scope>
</reference>
<evidence type="ECO:0000313" key="2">
    <source>
        <dbReference type="Proteomes" id="UP000008672"/>
    </source>
</evidence>
<accession>H3A762</accession>
<dbReference type="GeneTree" id="ENSGT00940000166593"/>
<reference evidence="2" key="1">
    <citation type="submission" date="2011-08" db="EMBL/GenBank/DDBJ databases">
        <title>The draft genome of Latimeria chalumnae.</title>
        <authorList>
            <person name="Di Palma F."/>
            <person name="Alfoldi J."/>
            <person name="Johnson J."/>
            <person name="Berlin A."/>
            <person name="Gnerre S."/>
            <person name="Jaffe D."/>
            <person name="MacCallum I."/>
            <person name="Young S."/>
            <person name="Walker B.J."/>
            <person name="Lander E."/>
            <person name="Lindblad-Toh K."/>
        </authorList>
    </citation>
    <scope>NUCLEOTIDE SEQUENCE [LARGE SCALE GENOMIC DNA]</scope>
    <source>
        <strain evidence="2">Wild caught</strain>
    </source>
</reference>